<keyword evidence="2" id="KW-1185">Reference proteome</keyword>
<dbReference type="EMBL" id="JAMPLM010000048">
    <property type="protein sequence ID" value="MEP1061940.1"/>
    <property type="molecule type" value="Genomic_DNA"/>
</dbReference>
<proteinExistence type="predicted"/>
<evidence type="ECO:0000313" key="1">
    <source>
        <dbReference type="EMBL" id="MEP1061940.1"/>
    </source>
</evidence>
<protein>
    <submittedName>
        <fullName evidence="1">Uncharacterized protein</fullName>
    </submittedName>
</protein>
<gene>
    <name evidence="1" type="ORF">NDI38_26560</name>
</gene>
<reference evidence="1 2" key="1">
    <citation type="submission" date="2022-04" db="EMBL/GenBank/DDBJ databases">
        <title>Positive selection, recombination, and allopatry shape intraspecific diversity of widespread and dominant cyanobacteria.</title>
        <authorList>
            <person name="Wei J."/>
            <person name="Shu W."/>
            <person name="Hu C."/>
        </authorList>
    </citation>
    <scope>NUCLEOTIDE SEQUENCE [LARGE SCALE GENOMIC DNA]</scope>
    <source>
        <strain evidence="1 2">AS-A4</strain>
    </source>
</reference>
<accession>A0ABV0KRU1</accession>
<evidence type="ECO:0000313" key="2">
    <source>
        <dbReference type="Proteomes" id="UP001476950"/>
    </source>
</evidence>
<dbReference type="Proteomes" id="UP001476950">
    <property type="component" value="Unassembled WGS sequence"/>
</dbReference>
<comment type="caution">
    <text evidence="1">The sequence shown here is derived from an EMBL/GenBank/DDBJ whole genome shotgun (WGS) entry which is preliminary data.</text>
</comment>
<sequence>MQAKPFLNRLTISAVWNRWHCSCGIHCLRANVLITGKRSLRLMSLFNSGIVGVVERIALNLQGRCL</sequence>
<name>A0ABV0KRU1_9CYAN</name>
<organism evidence="1 2">
    <name type="scientific">Stenomitos frigidus AS-A4</name>
    <dbReference type="NCBI Taxonomy" id="2933935"/>
    <lineage>
        <taxon>Bacteria</taxon>
        <taxon>Bacillati</taxon>
        <taxon>Cyanobacteriota</taxon>
        <taxon>Cyanophyceae</taxon>
        <taxon>Leptolyngbyales</taxon>
        <taxon>Leptolyngbyaceae</taxon>
        <taxon>Stenomitos</taxon>
    </lineage>
</organism>